<dbReference type="GO" id="GO:0000324">
    <property type="term" value="C:fungal-type vacuole"/>
    <property type="evidence" value="ECO:0007669"/>
    <property type="project" value="TreeGrafter"/>
</dbReference>
<comment type="similarity">
    <text evidence="9">Belongs to the chloride channel (TC 2.A.49) family.</text>
</comment>
<name>A0A9P5EW79_COLSI</name>
<dbReference type="GO" id="GO:0005886">
    <property type="term" value="C:plasma membrane"/>
    <property type="evidence" value="ECO:0007669"/>
    <property type="project" value="TreeGrafter"/>
</dbReference>
<evidence type="ECO:0000256" key="8">
    <source>
        <dbReference type="PROSITE-ProRule" id="PRU00703"/>
    </source>
</evidence>
<dbReference type="CDD" id="cd03684">
    <property type="entry name" value="ClC_3_like"/>
    <property type="match status" value="1"/>
</dbReference>
<keyword evidence="7 9" id="KW-0868">Chloride</keyword>
<dbReference type="GO" id="GO:0005247">
    <property type="term" value="F:voltage-gated chloride channel activity"/>
    <property type="evidence" value="ECO:0007669"/>
    <property type="project" value="TreeGrafter"/>
</dbReference>
<dbReference type="GO" id="GO:0005769">
    <property type="term" value="C:early endosome"/>
    <property type="evidence" value="ECO:0007669"/>
    <property type="project" value="TreeGrafter"/>
</dbReference>
<dbReference type="InterPro" id="IPR046342">
    <property type="entry name" value="CBS_dom_sf"/>
</dbReference>
<feature type="compositionally biased region" description="Acidic residues" evidence="10">
    <location>
        <begin position="33"/>
        <end position="42"/>
    </location>
</feature>
<feature type="transmembrane region" description="Helical" evidence="9">
    <location>
        <begin position="362"/>
        <end position="382"/>
    </location>
</feature>
<dbReference type="Proteomes" id="UP000711996">
    <property type="component" value="Unassembled WGS sequence"/>
</dbReference>
<dbReference type="PROSITE" id="PS51371">
    <property type="entry name" value="CBS"/>
    <property type="match status" value="2"/>
</dbReference>
<keyword evidence="8" id="KW-0129">CBS domain</keyword>
<dbReference type="GO" id="GO:0006878">
    <property type="term" value="P:intracellular copper ion homeostasis"/>
    <property type="evidence" value="ECO:0007669"/>
    <property type="project" value="TreeGrafter"/>
</dbReference>
<feature type="compositionally biased region" description="Polar residues" evidence="10">
    <location>
        <begin position="1"/>
        <end position="10"/>
    </location>
</feature>
<keyword evidence="5 9" id="KW-0406">Ion transport</keyword>
<feature type="compositionally biased region" description="Low complexity" evidence="10">
    <location>
        <begin position="43"/>
        <end position="56"/>
    </location>
</feature>
<feature type="compositionally biased region" description="Acidic residues" evidence="10">
    <location>
        <begin position="828"/>
        <end position="844"/>
    </location>
</feature>
<dbReference type="SUPFAM" id="SSF81340">
    <property type="entry name" value="Clc chloride channel"/>
    <property type="match status" value="1"/>
</dbReference>
<dbReference type="InterPro" id="IPR014743">
    <property type="entry name" value="Cl-channel_core"/>
</dbReference>
<feature type="domain" description="CBS" evidence="11">
    <location>
        <begin position="610"/>
        <end position="669"/>
    </location>
</feature>
<feature type="transmembrane region" description="Helical" evidence="9">
    <location>
        <begin position="285"/>
        <end position="309"/>
    </location>
</feature>
<feature type="region of interest" description="Disordered" evidence="10">
    <location>
        <begin position="1"/>
        <end position="56"/>
    </location>
</feature>
<evidence type="ECO:0000256" key="7">
    <source>
        <dbReference type="ARBA" id="ARBA00023214"/>
    </source>
</evidence>
<dbReference type="InterPro" id="IPR000644">
    <property type="entry name" value="CBS_dom"/>
</dbReference>
<dbReference type="PRINTS" id="PR00762">
    <property type="entry name" value="CLCHANNEL"/>
</dbReference>
<dbReference type="CDD" id="cd04591">
    <property type="entry name" value="CBS_pair_voltage-gated_CLC_euk_bac"/>
    <property type="match status" value="1"/>
</dbReference>
<evidence type="ECO:0000256" key="6">
    <source>
        <dbReference type="ARBA" id="ARBA00023136"/>
    </source>
</evidence>
<evidence type="ECO:0000256" key="10">
    <source>
        <dbReference type="SAM" id="MobiDB-lite"/>
    </source>
</evidence>
<evidence type="ECO:0000256" key="9">
    <source>
        <dbReference type="RuleBase" id="RU361221"/>
    </source>
</evidence>
<accession>A0A9P5EW79</accession>
<evidence type="ECO:0000256" key="2">
    <source>
        <dbReference type="ARBA" id="ARBA00022448"/>
    </source>
</evidence>
<comment type="subcellular location">
    <subcellularLocation>
        <location evidence="1 9">Membrane</location>
        <topology evidence="1 9">Multi-pass membrane protein</topology>
    </subcellularLocation>
</comment>
<dbReference type="GO" id="GO:0005783">
    <property type="term" value="C:endoplasmic reticulum"/>
    <property type="evidence" value="ECO:0007669"/>
    <property type="project" value="TreeGrafter"/>
</dbReference>
<keyword evidence="13" id="KW-1185">Reference proteome</keyword>
<dbReference type="SUPFAM" id="SSF54631">
    <property type="entry name" value="CBS-domain pair"/>
    <property type="match status" value="1"/>
</dbReference>
<feature type="transmembrane region" description="Helical" evidence="9">
    <location>
        <begin position="394"/>
        <end position="417"/>
    </location>
</feature>
<dbReference type="FunFam" id="1.10.3080.10:FF:000011">
    <property type="entry name" value="Chloride channel protein"/>
    <property type="match status" value="1"/>
</dbReference>
<feature type="transmembrane region" description="Helical" evidence="9">
    <location>
        <begin position="183"/>
        <end position="204"/>
    </location>
</feature>
<evidence type="ECO:0000313" key="13">
    <source>
        <dbReference type="Proteomes" id="UP000711996"/>
    </source>
</evidence>
<dbReference type="AlphaFoldDB" id="A0A9P5EW79"/>
<comment type="caution">
    <text evidence="12">The sequence shown here is derived from an EMBL/GenBank/DDBJ whole genome shotgun (WGS) entry which is preliminary data.</text>
</comment>
<feature type="transmembrane region" description="Helical" evidence="9">
    <location>
        <begin position="321"/>
        <end position="342"/>
    </location>
</feature>
<dbReference type="EMBL" id="QPMT01000013">
    <property type="protein sequence ID" value="KAF4860447.1"/>
    <property type="molecule type" value="Genomic_DNA"/>
</dbReference>
<keyword evidence="2 9" id="KW-0813">Transport</keyword>
<evidence type="ECO:0000256" key="3">
    <source>
        <dbReference type="ARBA" id="ARBA00022692"/>
    </source>
</evidence>
<dbReference type="Pfam" id="PF00654">
    <property type="entry name" value="Voltage_CLC"/>
    <property type="match status" value="1"/>
</dbReference>
<dbReference type="GO" id="GO:0006879">
    <property type="term" value="P:intracellular iron ion homeostasis"/>
    <property type="evidence" value="ECO:0007669"/>
    <property type="project" value="TreeGrafter"/>
</dbReference>
<reference evidence="12" key="1">
    <citation type="submission" date="2019-06" db="EMBL/GenBank/DDBJ databases">
        <authorList>
            <person name="Gan P."/>
            <person name="Shirasu K."/>
        </authorList>
    </citation>
    <scope>NUCLEOTIDE SEQUENCE [LARGE SCALE GENOMIC DNA]</scope>
    <source>
        <strain evidence="12">CAD2</strain>
    </source>
</reference>
<keyword evidence="3 9" id="KW-0812">Transmembrane</keyword>
<keyword evidence="6 9" id="KW-0472">Membrane</keyword>
<comment type="caution">
    <text evidence="9">Lacks conserved residue(s) required for the propagation of feature annotation.</text>
</comment>
<dbReference type="Gene3D" id="1.10.3080.10">
    <property type="entry name" value="Clc chloride channel"/>
    <property type="match status" value="1"/>
</dbReference>
<dbReference type="InterPro" id="IPR001807">
    <property type="entry name" value="ClC"/>
</dbReference>
<keyword evidence="4 9" id="KW-1133">Transmembrane helix</keyword>
<dbReference type="OrthoDB" id="44789at2759"/>
<feature type="region of interest" description="Disordered" evidence="10">
    <location>
        <begin position="810"/>
        <end position="844"/>
    </location>
</feature>
<dbReference type="PANTHER" id="PTHR45711:SF9">
    <property type="entry name" value="ANION_PROTON EXCHANGE TRANSPORTER GEF1"/>
    <property type="match status" value="1"/>
</dbReference>
<evidence type="ECO:0000256" key="5">
    <source>
        <dbReference type="ARBA" id="ARBA00023065"/>
    </source>
</evidence>
<feature type="transmembrane region" description="Helical" evidence="9">
    <location>
        <begin position="556"/>
        <end position="576"/>
    </location>
</feature>
<feature type="compositionally biased region" description="Polar residues" evidence="10">
    <location>
        <begin position="19"/>
        <end position="32"/>
    </location>
</feature>
<dbReference type="Gene3D" id="3.10.580.10">
    <property type="entry name" value="CBS-domain"/>
    <property type="match status" value="1"/>
</dbReference>
<dbReference type="Pfam" id="PF00571">
    <property type="entry name" value="CBS"/>
    <property type="match status" value="2"/>
</dbReference>
<feature type="transmembrane region" description="Helical" evidence="9">
    <location>
        <begin position="453"/>
        <end position="473"/>
    </location>
</feature>
<evidence type="ECO:0000256" key="1">
    <source>
        <dbReference type="ARBA" id="ARBA00004141"/>
    </source>
</evidence>
<evidence type="ECO:0000313" key="12">
    <source>
        <dbReference type="EMBL" id="KAF4860447.1"/>
    </source>
</evidence>
<evidence type="ECO:0000259" key="11">
    <source>
        <dbReference type="PROSITE" id="PS51371"/>
    </source>
</evidence>
<proteinExistence type="inferred from homology"/>
<feature type="domain" description="CBS" evidence="11">
    <location>
        <begin position="712"/>
        <end position="768"/>
    </location>
</feature>
<gene>
    <name evidence="12" type="ORF">CGCSCA2_v005350</name>
</gene>
<sequence>MNSRTTSFSHSPHRLPRPSITSRLSFAVSNAEQSDDDEEQNEAGEAAPGPRQQQQQIEEEIAEIKRYEDFTTIDWVQDAAREQARRKLRRRRRAGMLDTGQAGWRYRLRESYDAAQGWLVVTLIGITIGLNAAFLNIITEWLSDIKMGYCTTAFYLNENFCCWGEDNGCAEWHKWTGFGPVNYLLYIIFGTVFAFTSATLVKSFAPYAAGSGISEIKCIIAGFVMKGFLGFWTLLIKSVCLPLAIASGLSVGKEGPSVHYAVCTGNVISRLFDKYRRNAAKTREILSACAAAGVAVAFGSPIGGVLFSLEEMSSYFPLKTLWRSYFCALVATAVLAAMNPFRTGQLVMFQVHYDRSWHFFEVVFYIILGIFGGLYGAFVIKWNLRAQAFRKKYLTKYAIAEATILAAATAIICYPNVFLRIDMTESMEILFLECEGAEDYHGLCEPDKKLSNILSLALATILRVLLVIISYGCKVPAGIFVPSMAVGASFGRTVGIIVQAIHEANPTSAFFAACKPDEPCITPGTYAFLGAAAALSGIMHIYVSVVVIMFELTGALTYILPTMIVVGVTKIVSELFGKGGIADRMIWFSGFPFLDNKEEHNFGVPVSEVMRTEVTSLPVNGMSFAQLERLLKDDKYQGFPIVEDETSKILVGYIGRTELRYAIDRIRRERSISQDAMCSFSPPPASMTPVTPTVAVFPSYMSTSSVDFSRYIDATPVTAHPRLPLETVMELFRKIGPRVVLIEYHGRLSGLVTVKDCLKYQFTAEHAENPRDDSALAESQEKLWSAMRRAAGWVSDKVALASGGRVRLSSFDERRSPGARPLGAQILDGDEDDADDGALELESR</sequence>
<dbReference type="GO" id="GO:0005794">
    <property type="term" value="C:Golgi apparatus"/>
    <property type="evidence" value="ECO:0007669"/>
    <property type="project" value="TreeGrafter"/>
</dbReference>
<feature type="transmembrane region" description="Helical" evidence="9">
    <location>
        <begin position="117"/>
        <end position="138"/>
    </location>
</feature>
<organism evidence="12 13">
    <name type="scientific">Colletotrichum siamense</name>
    <name type="common">Anthracnose fungus</name>
    <dbReference type="NCBI Taxonomy" id="690259"/>
    <lineage>
        <taxon>Eukaryota</taxon>
        <taxon>Fungi</taxon>
        <taxon>Dikarya</taxon>
        <taxon>Ascomycota</taxon>
        <taxon>Pezizomycotina</taxon>
        <taxon>Sordariomycetes</taxon>
        <taxon>Hypocreomycetidae</taxon>
        <taxon>Glomerellales</taxon>
        <taxon>Glomerellaceae</taxon>
        <taxon>Colletotrichum</taxon>
        <taxon>Colletotrichum gloeosporioides species complex</taxon>
    </lineage>
</organism>
<protein>
    <recommendedName>
        <fullName evidence="9">Chloride channel protein</fullName>
    </recommendedName>
</protein>
<dbReference type="PANTHER" id="PTHR45711">
    <property type="entry name" value="CHLORIDE CHANNEL PROTEIN"/>
    <property type="match status" value="1"/>
</dbReference>
<evidence type="ECO:0000256" key="4">
    <source>
        <dbReference type="ARBA" id="ARBA00022989"/>
    </source>
</evidence>
<feature type="transmembrane region" description="Helical" evidence="9">
    <location>
        <begin position="526"/>
        <end position="550"/>
    </location>
</feature>